<feature type="transmembrane region" description="Helical" evidence="3">
    <location>
        <begin position="117"/>
        <end position="133"/>
    </location>
</feature>
<dbReference type="PANTHER" id="PTHR22911:SF79">
    <property type="entry name" value="MOBA-LIKE NTP TRANSFERASE DOMAIN-CONTAINING PROTEIN"/>
    <property type="match status" value="1"/>
</dbReference>
<dbReference type="SUPFAM" id="SSF103481">
    <property type="entry name" value="Multidrug resistance efflux transporter EmrE"/>
    <property type="match status" value="2"/>
</dbReference>
<dbReference type="OrthoDB" id="9787117at2"/>
<feature type="domain" description="EamA" evidence="4">
    <location>
        <begin position="3"/>
        <end position="133"/>
    </location>
</feature>
<dbReference type="RefSeq" id="WP_069716739.1">
    <property type="nucleotide sequence ID" value="NZ_MJEH01000014.1"/>
</dbReference>
<protein>
    <submittedName>
        <fullName evidence="5">Transporter</fullName>
    </submittedName>
</protein>
<comment type="similarity">
    <text evidence="2">Belongs to the EamA transporter family.</text>
</comment>
<dbReference type="Gene3D" id="1.10.3730.20">
    <property type="match status" value="1"/>
</dbReference>
<dbReference type="Proteomes" id="UP000095209">
    <property type="component" value="Unassembled WGS sequence"/>
</dbReference>
<dbReference type="PANTHER" id="PTHR22911">
    <property type="entry name" value="ACYL-MALONYL CONDENSING ENZYME-RELATED"/>
    <property type="match status" value="1"/>
</dbReference>
<reference evidence="5 6" key="1">
    <citation type="submission" date="2016-08" db="EMBL/GenBank/DDBJ databases">
        <title>Genome of Bacillus solimangrovi GH2-4.</title>
        <authorList>
            <person name="Lim S."/>
            <person name="Kim B.-C."/>
        </authorList>
    </citation>
    <scope>NUCLEOTIDE SEQUENCE [LARGE SCALE GENOMIC DNA]</scope>
    <source>
        <strain evidence="5 6">GH2-4</strain>
    </source>
</reference>
<dbReference type="InterPro" id="IPR000620">
    <property type="entry name" value="EamA_dom"/>
</dbReference>
<feature type="domain" description="EamA" evidence="4">
    <location>
        <begin position="144"/>
        <end position="277"/>
    </location>
</feature>
<keyword evidence="3" id="KW-0472">Membrane</keyword>
<comment type="caution">
    <text evidence="5">The sequence shown here is derived from an EMBL/GenBank/DDBJ whole genome shotgun (WGS) entry which is preliminary data.</text>
</comment>
<dbReference type="AlphaFoldDB" id="A0A1E5LGT1"/>
<feature type="transmembrane region" description="Helical" evidence="3">
    <location>
        <begin position="204"/>
        <end position="223"/>
    </location>
</feature>
<organism evidence="5 6">
    <name type="scientific">Bacillus solimangrovi</name>
    <dbReference type="NCBI Taxonomy" id="1305675"/>
    <lineage>
        <taxon>Bacteria</taxon>
        <taxon>Bacillati</taxon>
        <taxon>Bacillota</taxon>
        <taxon>Bacilli</taxon>
        <taxon>Bacillales</taxon>
        <taxon>Bacillaceae</taxon>
        <taxon>Bacillus</taxon>
    </lineage>
</organism>
<comment type="subcellular location">
    <subcellularLocation>
        <location evidence="1">Endomembrane system</location>
        <topology evidence="1">Multi-pass membrane protein</topology>
    </subcellularLocation>
</comment>
<gene>
    <name evidence="5" type="ORF">BFG57_12815</name>
</gene>
<accession>A0A1E5LGT1</accession>
<name>A0A1E5LGT1_9BACI</name>
<dbReference type="InterPro" id="IPR037185">
    <property type="entry name" value="EmrE-like"/>
</dbReference>
<evidence type="ECO:0000256" key="1">
    <source>
        <dbReference type="ARBA" id="ARBA00004127"/>
    </source>
</evidence>
<evidence type="ECO:0000313" key="6">
    <source>
        <dbReference type="Proteomes" id="UP000095209"/>
    </source>
</evidence>
<feature type="transmembrane region" description="Helical" evidence="3">
    <location>
        <begin position="174"/>
        <end position="192"/>
    </location>
</feature>
<evidence type="ECO:0000256" key="3">
    <source>
        <dbReference type="SAM" id="Phobius"/>
    </source>
</evidence>
<dbReference type="Pfam" id="PF00892">
    <property type="entry name" value="EamA"/>
    <property type="match status" value="2"/>
</dbReference>
<evidence type="ECO:0000259" key="4">
    <source>
        <dbReference type="Pfam" id="PF00892"/>
    </source>
</evidence>
<feature type="transmembrane region" description="Helical" evidence="3">
    <location>
        <begin position="261"/>
        <end position="278"/>
    </location>
</feature>
<sequence length="293" mass="31202">MPIFFILLAAVLWGTTGTAQIFTPDNTHPFALGAIRLVIGGGSLLLVVILTGQFNLKNWPVRAMLIASASMACYQPLFFSAVQITGVAIGTVVAIGSAPILAGLLELGILKRKQSKMWWVATFLSVIGCILLFSNQGKVYIDPKGIALALGAGLTFATYTLVNKQLLEHHPPLTVVAVVFTLSAIMLSPMLLMFDLSWLLQTNGIAVSLHLGIFATSIAYILFLKGLMSVPSSTAVTLSLGEPLTAALLGVFVVGERLSNMSWVGIGLIGVGILLLALRTREKNQQQTIEVSL</sequence>
<keyword evidence="3" id="KW-0812">Transmembrane</keyword>
<dbReference type="GO" id="GO:0016020">
    <property type="term" value="C:membrane"/>
    <property type="evidence" value="ECO:0007669"/>
    <property type="project" value="InterPro"/>
</dbReference>
<evidence type="ECO:0000256" key="2">
    <source>
        <dbReference type="ARBA" id="ARBA00007362"/>
    </source>
</evidence>
<feature type="transmembrane region" description="Helical" evidence="3">
    <location>
        <begin position="29"/>
        <end position="52"/>
    </location>
</feature>
<evidence type="ECO:0000313" key="5">
    <source>
        <dbReference type="EMBL" id="OEH93274.1"/>
    </source>
</evidence>
<proteinExistence type="inferred from homology"/>
<dbReference type="EMBL" id="MJEH01000014">
    <property type="protein sequence ID" value="OEH93274.1"/>
    <property type="molecule type" value="Genomic_DNA"/>
</dbReference>
<keyword evidence="3" id="KW-1133">Transmembrane helix</keyword>
<feature type="transmembrane region" description="Helical" evidence="3">
    <location>
        <begin position="84"/>
        <end position="105"/>
    </location>
</feature>
<feature type="transmembrane region" description="Helical" evidence="3">
    <location>
        <begin position="145"/>
        <end position="162"/>
    </location>
</feature>
<keyword evidence="6" id="KW-1185">Reference proteome</keyword>